<evidence type="ECO:0000313" key="1">
    <source>
        <dbReference type="EMBL" id="GGE34606.1"/>
    </source>
</evidence>
<gene>
    <name evidence="1" type="ORF">GCM10011510_14910</name>
</gene>
<keyword evidence="2" id="KW-1185">Reference proteome</keyword>
<protein>
    <recommendedName>
        <fullName evidence="3">Phage protein</fullName>
    </recommendedName>
</protein>
<dbReference type="AlphaFoldDB" id="A0A917A825"/>
<dbReference type="Proteomes" id="UP000660801">
    <property type="component" value="Unassembled WGS sequence"/>
</dbReference>
<sequence>MTTFNSIQQEIKQIRSALQKAQEATGMSELSLLSARLKGIEFDLKQLLYIEVPELNDSKKYDALFQGNDIIFGESFLERKAVRQSFWKQLAKLFISSKDEQSAFVKQAEAEYMHIVSSHKELHSKARVSA</sequence>
<dbReference type="RefSeq" id="WP_068993281.1">
    <property type="nucleotide sequence ID" value="NZ_BMJN01000026.1"/>
</dbReference>
<organism evidence="1 2">
    <name type="scientific">Streptococcus himalayensis</name>
    <dbReference type="NCBI Taxonomy" id="1888195"/>
    <lineage>
        <taxon>Bacteria</taxon>
        <taxon>Bacillati</taxon>
        <taxon>Bacillota</taxon>
        <taxon>Bacilli</taxon>
        <taxon>Lactobacillales</taxon>
        <taxon>Streptococcaceae</taxon>
        <taxon>Streptococcus</taxon>
    </lineage>
</organism>
<name>A0A917A825_9STRE</name>
<accession>A0A917A825</accession>
<dbReference type="EMBL" id="BMJN01000026">
    <property type="protein sequence ID" value="GGE34606.1"/>
    <property type="molecule type" value="Genomic_DNA"/>
</dbReference>
<dbReference type="OrthoDB" id="2232237at2"/>
<proteinExistence type="predicted"/>
<comment type="caution">
    <text evidence="1">The sequence shown here is derived from an EMBL/GenBank/DDBJ whole genome shotgun (WGS) entry which is preliminary data.</text>
</comment>
<evidence type="ECO:0008006" key="3">
    <source>
        <dbReference type="Google" id="ProtNLM"/>
    </source>
</evidence>
<evidence type="ECO:0000313" key="2">
    <source>
        <dbReference type="Proteomes" id="UP000660801"/>
    </source>
</evidence>
<reference evidence="1" key="2">
    <citation type="submission" date="2020-09" db="EMBL/GenBank/DDBJ databases">
        <authorList>
            <person name="Sun Q."/>
            <person name="Zhou Y."/>
        </authorList>
    </citation>
    <scope>NUCLEOTIDE SEQUENCE</scope>
    <source>
        <strain evidence="1">CGMCC 1.15533</strain>
    </source>
</reference>
<reference evidence="1" key="1">
    <citation type="journal article" date="2014" name="Int. J. Syst. Evol. Microbiol.">
        <title>Complete genome sequence of Corynebacterium casei LMG S-19264T (=DSM 44701T), isolated from a smear-ripened cheese.</title>
        <authorList>
            <consortium name="US DOE Joint Genome Institute (JGI-PGF)"/>
            <person name="Walter F."/>
            <person name="Albersmeier A."/>
            <person name="Kalinowski J."/>
            <person name="Ruckert C."/>
        </authorList>
    </citation>
    <scope>NUCLEOTIDE SEQUENCE</scope>
    <source>
        <strain evidence="1">CGMCC 1.15533</strain>
    </source>
</reference>